<evidence type="ECO:0000313" key="6">
    <source>
        <dbReference type="EMBL" id="KAK7251341.1"/>
    </source>
</evidence>
<name>A0AAN9EEU5_CROPI</name>
<keyword evidence="3 4" id="KW-0862">Zinc</keyword>
<evidence type="ECO:0000256" key="1">
    <source>
        <dbReference type="ARBA" id="ARBA00022723"/>
    </source>
</evidence>
<dbReference type="InterPro" id="IPR000571">
    <property type="entry name" value="Znf_CCCH"/>
</dbReference>
<dbReference type="SUPFAM" id="SSF90229">
    <property type="entry name" value="CCCH zinc finger"/>
    <property type="match status" value="1"/>
</dbReference>
<reference evidence="6 7" key="1">
    <citation type="submission" date="2024-01" db="EMBL/GenBank/DDBJ databases">
        <title>The genomes of 5 underutilized Papilionoideae crops provide insights into root nodulation and disease resistanc.</title>
        <authorList>
            <person name="Yuan L."/>
        </authorList>
    </citation>
    <scope>NUCLEOTIDE SEQUENCE [LARGE SCALE GENOMIC DNA]</scope>
    <source>
        <strain evidence="6">ZHUSHIDOU_FW_LH</strain>
        <tissue evidence="6">Leaf</tissue>
    </source>
</reference>
<organism evidence="6 7">
    <name type="scientific">Crotalaria pallida</name>
    <name type="common">Smooth rattlebox</name>
    <name type="synonym">Crotalaria striata</name>
    <dbReference type="NCBI Taxonomy" id="3830"/>
    <lineage>
        <taxon>Eukaryota</taxon>
        <taxon>Viridiplantae</taxon>
        <taxon>Streptophyta</taxon>
        <taxon>Embryophyta</taxon>
        <taxon>Tracheophyta</taxon>
        <taxon>Spermatophyta</taxon>
        <taxon>Magnoliopsida</taxon>
        <taxon>eudicotyledons</taxon>
        <taxon>Gunneridae</taxon>
        <taxon>Pentapetalae</taxon>
        <taxon>rosids</taxon>
        <taxon>fabids</taxon>
        <taxon>Fabales</taxon>
        <taxon>Fabaceae</taxon>
        <taxon>Papilionoideae</taxon>
        <taxon>50 kb inversion clade</taxon>
        <taxon>genistoids sensu lato</taxon>
        <taxon>core genistoids</taxon>
        <taxon>Crotalarieae</taxon>
        <taxon>Crotalaria</taxon>
    </lineage>
</organism>
<accession>A0AAN9EEU5</accession>
<dbReference type="EMBL" id="JAYWIO010000007">
    <property type="protein sequence ID" value="KAK7251341.1"/>
    <property type="molecule type" value="Genomic_DNA"/>
</dbReference>
<sequence length="188" mass="20490">MNDIKHVHALIVGLRGRESNEERPTGNWDDDQKIIHKMKLCKKCCNGEECPYGEKCSFLHEDYAKLNCVSSGRQQATVPLGRIVTLLMANQLRVPGGCVEVEVAAGGIPISTHSTVPTLTKVPSIPAIDAAAVAPLCRIPSLPLANELGPGKKRLLKKWKGPKKINGIYGDWLEDMPLEQDVPSGMDT</sequence>
<evidence type="ECO:0000313" key="7">
    <source>
        <dbReference type="Proteomes" id="UP001372338"/>
    </source>
</evidence>
<evidence type="ECO:0000259" key="5">
    <source>
        <dbReference type="PROSITE" id="PS50103"/>
    </source>
</evidence>
<evidence type="ECO:0000256" key="3">
    <source>
        <dbReference type="ARBA" id="ARBA00022833"/>
    </source>
</evidence>
<keyword evidence="1 4" id="KW-0479">Metal-binding</keyword>
<proteinExistence type="predicted"/>
<evidence type="ECO:0000256" key="2">
    <source>
        <dbReference type="ARBA" id="ARBA00022771"/>
    </source>
</evidence>
<dbReference type="AlphaFoldDB" id="A0AAN9EEU5"/>
<gene>
    <name evidence="6" type="ORF">RIF29_34444</name>
</gene>
<dbReference type="InterPro" id="IPR036855">
    <property type="entry name" value="Znf_CCCH_sf"/>
</dbReference>
<evidence type="ECO:0000256" key="4">
    <source>
        <dbReference type="PROSITE-ProRule" id="PRU00723"/>
    </source>
</evidence>
<dbReference type="PROSITE" id="PS50103">
    <property type="entry name" value="ZF_C3H1"/>
    <property type="match status" value="1"/>
</dbReference>
<dbReference type="GO" id="GO:0008270">
    <property type="term" value="F:zinc ion binding"/>
    <property type="evidence" value="ECO:0007669"/>
    <property type="project" value="UniProtKB-KW"/>
</dbReference>
<feature type="zinc finger region" description="C3H1-type" evidence="4">
    <location>
        <begin position="35"/>
        <end position="63"/>
    </location>
</feature>
<dbReference type="Proteomes" id="UP001372338">
    <property type="component" value="Unassembled WGS sequence"/>
</dbReference>
<feature type="domain" description="C3H1-type" evidence="5">
    <location>
        <begin position="35"/>
        <end position="63"/>
    </location>
</feature>
<keyword evidence="7" id="KW-1185">Reference proteome</keyword>
<protein>
    <recommendedName>
        <fullName evidence="5">C3H1-type domain-containing protein</fullName>
    </recommendedName>
</protein>
<keyword evidence="2 4" id="KW-0863">Zinc-finger</keyword>
<comment type="caution">
    <text evidence="6">The sequence shown here is derived from an EMBL/GenBank/DDBJ whole genome shotgun (WGS) entry which is preliminary data.</text>
</comment>